<dbReference type="OrthoDB" id="3490397at2759"/>
<keyword evidence="3" id="KW-1185">Reference proteome</keyword>
<dbReference type="Proteomes" id="UP001149954">
    <property type="component" value="Unassembled WGS sequence"/>
</dbReference>
<dbReference type="AlphaFoldDB" id="A0A9W9XX73"/>
<sequence>MQLTTLLPIALAGLTTALPAALQIQTITNDIIWGVSNFTIGCSQGGCVFRYDIAGRPNEMTPKFRTHCSGISEKKALCDDRNIATIVSPAGWSAKGDPEWTVDVTHTWKSHLSDKSLATWSQHGAKNVTVPDHNPVQFVMKPTQEYGVA</sequence>
<feature type="chain" id="PRO_5040794474" evidence="1">
    <location>
        <begin position="18"/>
        <end position="149"/>
    </location>
</feature>
<comment type="caution">
    <text evidence="2">The sequence shown here is derived from an EMBL/GenBank/DDBJ whole genome shotgun (WGS) entry which is preliminary data.</text>
</comment>
<gene>
    <name evidence="2" type="ORF">N7463_007933</name>
</gene>
<evidence type="ECO:0000256" key="1">
    <source>
        <dbReference type="SAM" id="SignalP"/>
    </source>
</evidence>
<dbReference type="EMBL" id="JAPWDS010000003">
    <property type="protein sequence ID" value="KAJ5505059.1"/>
    <property type="molecule type" value="Genomic_DNA"/>
</dbReference>
<reference evidence="2" key="2">
    <citation type="journal article" date="2023" name="IMA Fungus">
        <title>Comparative genomic study of the Penicillium genus elucidates a diverse pangenome and 15 lateral gene transfer events.</title>
        <authorList>
            <person name="Petersen C."/>
            <person name="Sorensen T."/>
            <person name="Nielsen M.R."/>
            <person name="Sondergaard T.E."/>
            <person name="Sorensen J.L."/>
            <person name="Fitzpatrick D.A."/>
            <person name="Frisvad J.C."/>
            <person name="Nielsen K.L."/>
        </authorList>
    </citation>
    <scope>NUCLEOTIDE SEQUENCE</scope>
    <source>
        <strain evidence="2">IBT 29495</strain>
    </source>
</reference>
<protein>
    <submittedName>
        <fullName evidence="2">Uncharacterized protein</fullName>
    </submittedName>
</protein>
<evidence type="ECO:0000313" key="3">
    <source>
        <dbReference type="Proteomes" id="UP001149954"/>
    </source>
</evidence>
<reference evidence="2" key="1">
    <citation type="submission" date="2022-12" db="EMBL/GenBank/DDBJ databases">
        <authorList>
            <person name="Petersen C."/>
        </authorList>
    </citation>
    <scope>NUCLEOTIDE SEQUENCE</scope>
    <source>
        <strain evidence="2">IBT 29495</strain>
    </source>
</reference>
<evidence type="ECO:0000313" key="2">
    <source>
        <dbReference type="EMBL" id="KAJ5505059.1"/>
    </source>
</evidence>
<name>A0A9W9XX73_9EURO</name>
<organism evidence="2 3">
    <name type="scientific">Penicillium fimorum</name>
    <dbReference type="NCBI Taxonomy" id="1882269"/>
    <lineage>
        <taxon>Eukaryota</taxon>
        <taxon>Fungi</taxon>
        <taxon>Dikarya</taxon>
        <taxon>Ascomycota</taxon>
        <taxon>Pezizomycotina</taxon>
        <taxon>Eurotiomycetes</taxon>
        <taxon>Eurotiomycetidae</taxon>
        <taxon>Eurotiales</taxon>
        <taxon>Aspergillaceae</taxon>
        <taxon>Penicillium</taxon>
    </lineage>
</organism>
<proteinExistence type="predicted"/>
<keyword evidence="1" id="KW-0732">Signal</keyword>
<feature type="signal peptide" evidence="1">
    <location>
        <begin position="1"/>
        <end position="17"/>
    </location>
</feature>
<accession>A0A9W9XX73</accession>